<name>A0AAX4K9H1_9TREE</name>
<dbReference type="RefSeq" id="XP_066081073.1">
    <property type="nucleotide sequence ID" value="XM_066224976.1"/>
</dbReference>
<protein>
    <submittedName>
        <fullName evidence="1">Uncharacterized protein</fullName>
    </submittedName>
</protein>
<evidence type="ECO:0000313" key="1">
    <source>
        <dbReference type="EMBL" id="WWD03106.1"/>
    </source>
</evidence>
<dbReference type="AlphaFoldDB" id="A0AAX4K9H1"/>
<dbReference type="KEGG" id="ker:91099957"/>
<dbReference type="EMBL" id="CP144089">
    <property type="protein sequence ID" value="WWD03106.1"/>
    <property type="molecule type" value="Genomic_DNA"/>
</dbReference>
<reference evidence="1 2" key="1">
    <citation type="submission" date="2024-01" db="EMBL/GenBank/DDBJ databases">
        <title>Comparative genomics of Cryptococcus and Kwoniella reveals pathogenesis evolution and contrasting modes of karyotype evolution via chromosome fusion or intercentromeric recombination.</title>
        <authorList>
            <person name="Coelho M.A."/>
            <person name="David-Palma M."/>
            <person name="Shea T."/>
            <person name="Bowers K."/>
            <person name="McGinley-Smith S."/>
            <person name="Mohammad A.W."/>
            <person name="Gnirke A."/>
            <person name="Yurkov A.M."/>
            <person name="Nowrousian M."/>
            <person name="Sun S."/>
            <person name="Cuomo C.A."/>
            <person name="Heitman J."/>
        </authorList>
    </citation>
    <scope>NUCLEOTIDE SEQUENCE [LARGE SCALE GENOMIC DNA]</scope>
    <source>
        <strain evidence="1 2">PYCC6329</strain>
    </source>
</reference>
<dbReference type="Proteomes" id="UP001358614">
    <property type="component" value="Chromosome 1"/>
</dbReference>
<evidence type="ECO:0000313" key="2">
    <source>
        <dbReference type="Proteomes" id="UP001358614"/>
    </source>
</evidence>
<accession>A0AAX4K9H1</accession>
<proteinExistence type="predicted"/>
<keyword evidence="2" id="KW-1185">Reference proteome</keyword>
<gene>
    <name evidence="1" type="ORF">V865_001153</name>
</gene>
<organism evidence="1 2">
    <name type="scientific">Kwoniella europaea PYCC6329</name>
    <dbReference type="NCBI Taxonomy" id="1423913"/>
    <lineage>
        <taxon>Eukaryota</taxon>
        <taxon>Fungi</taxon>
        <taxon>Dikarya</taxon>
        <taxon>Basidiomycota</taxon>
        <taxon>Agaricomycotina</taxon>
        <taxon>Tremellomycetes</taxon>
        <taxon>Tremellales</taxon>
        <taxon>Cryptococcaceae</taxon>
        <taxon>Kwoniella</taxon>
    </lineage>
</organism>
<dbReference type="GeneID" id="91099957"/>
<sequence>MAESSGRSEVPTVPIAELYNAIPYHDGRSTGSESRAMKRFLNQHGDTKIGRRTLGTIISEVEQITAPGRAYFIVDQFHQDGSLSVLLTGQTHDSNGNTADQRFRVHGPALTSASTVKDRDALRTILLMQALSQGPNDPNSTTERPLQRLTKESATALISGCDRAGNRHGTVSRNFDKAKTAITAAMHSQEETGSFNLSLEQSPMLKELPGIPSFIPDRNVRQRLKSKLNASQRAGTISAFSVTPEYLGPDFEIIKNGLKKLEDTVLRSDAQRDPDAIMSYFAERGFSSAAQDFYQNSERDKRFGEWTFNLVLAQAATGKNLPANRVADMMSDDYMDEVNATLTATTKYTKSSDRIWPRPSEFLTVDDRDVQSFFDDVARTQVEKNKASLDALEYSQCIAEYPGLKRKVNTILAGFGSKILEEARQAGNNSATHAETYAEQSYFDYAINQIRQEGGQNIADLTEQQIVDMLPAPALAEYKERFSH</sequence>